<sequence>MASAPTQFLLRRLLKTGGPSTVHGRLAMGIDAPKVHDRVEEMNAQLRALEVKLDHKGQGPKVSVQAIDNKMNQDMGGNARGG</sequence>
<dbReference type="EMBL" id="JAOQAV010000028">
    <property type="protein sequence ID" value="KAJ4183920.1"/>
    <property type="molecule type" value="Genomic_DNA"/>
</dbReference>
<proteinExistence type="predicted"/>
<evidence type="ECO:0000313" key="2">
    <source>
        <dbReference type="Proteomes" id="UP001152087"/>
    </source>
</evidence>
<reference evidence="1" key="1">
    <citation type="submission" date="2022-09" db="EMBL/GenBank/DDBJ databases">
        <title>Fusarium specimens isolated from Avocado Roots.</title>
        <authorList>
            <person name="Stajich J."/>
            <person name="Roper C."/>
            <person name="Heimlech-Rivalta G."/>
        </authorList>
    </citation>
    <scope>NUCLEOTIDE SEQUENCE</scope>
    <source>
        <strain evidence="1">A02</strain>
    </source>
</reference>
<dbReference type="Proteomes" id="UP001152087">
    <property type="component" value="Unassembled WGS sequence"/>
</dbReference>
<name>A0A9W8R062_9HYPO</name>
<evidence type="ECO:0000313" key="1">
    <source>
        <dbReference type="EMBL" id="KAJ4183920.1"/>
    </source>
</evidence>
<organism evidence="1 2">
    <name type="scientific">Fusarium falciforme</name>
    <dbReference type="NCBI Taxonomy" id="195108"/>
    <lineage>
        <taxon>Eukaryota</taxon>
        <taxon>Fungi</taxon>
        <taxon>Dikarya</taxon>
        <taxon>Ascomycota</taxon>
        <taxon>Pezizomycotina</taxon>
        <taxon>Sordariomycetes</taxon>
        <taxon>Hypocreomycetidae</taxon>
        <taxon>Hypocreales</taxon>
        <taxon>Nectriaceae</taxon>
        <taxon>Fusarium</taxon>
        <taxon>Fusarium solani species complex</taxon>
    </lineage>
</organism>
<dbReference type="AlphaFoldDB" id="A0A9W8R062"/>
<gene>
    <name evidence="1" type="ORF">NW755_009460</name>
</gene>
<accession>A0A9W8R062</accession>
<protein>
    <submittedName>
        <fullName evidence="1">Uncharacterized protein</fullName>
    </submittedName>
</protein>
<comment type="caution">
    <text evidence="1">The sequence shown here is derived from an EMBL/GenBank/DDBJ whole genome shotgun (WGS) entry which is preliminary data.</text>
</comment>
<keyword evidence="2" id="KW-1185">Reference proteome</keyword>
<dbReference type="OrthoDB" id="5103757at2759"/>